<reference evidence="2" key="1">
    <citation type="submission" date="2020-09" db="EMBL/GenBank/DDBJ databases">
        <authorList>
            <person name="Kikuchi T."/>
        </authorList>
    </citation>
    <scope>NUCLEOTIDE SEQUENCE</scope>
    <source>
        <strain evidence="2">SH1</strain>
    </source>
</reference>
<keyword evidence="1" id="KW-1133">Transmembrane helix</keyword>
<feature type="transmembrane region" description="Helical" evidence="1">
    <location>
        <begin position="142"/>
        <end position="162"/>
    </location>
</feature>
<evidence type="ECO:0008006" key="4">
    <source>
        <dbReference type="Google" id="ProtNLM"/>
    </source>
</evidence>
<comment type="caution">
    <text evidence="2">The sequence shown here is derived from an EMBL/GenBank/DDBJ whole genome shotgun (WGS) entry which is preliminary data.</text>
</comment>
<name>A0A811KHA2_9BILA</name>
<dbReference type="Pfam" id="PF10318">
    <property type="entry name" value="7TM_GPCR_Srh"/>
    <property type="match status" value="1"/>
</dbReference>
<feature type="transmembrane region" description="Helical" evidence="1">
    <location>
        <begin position="206"/>
        <end position="231"/>
    </location>
</feature>
<protein>
    <recommendedName>
        <fullName evidence="4">G_PROTEIN_RECEP_F1_2 domain-containing protein</fullName>
    </recommendedName>
</protein>
<accession>A0A811KHA2</accession>
<evidence type="ECO:0000256" key="1">
    <source>
        <dbReference type="SAM" id="Phobius"/>
    </source>
</evidence>
<keyword evidence="1" id="KW-0472">Membrane</keyword>
<dbReference type="EMBL" id="CAJFCW020000003">
    <property type="protein sequence ID" value="CAG9103161.1"/>
    <property type="molecule type" value="Genomic_DNA"/>
</dbReference>
<evidence type="ECO:0000313" key="3">
    <source>
        <dbReference type="Proteomes" id="UP000614601"/>
    </source>
</evidence>
<dbReference type="EMBL" id="CAJFDH010000003">
    <property type="protein sequence ID" value="CAD5214718.1"/>
    <property type="molecule type" value="Genomic_DNA"/>
</dbReference>
<sequence length="305" mass="34390">MTLAVDELPSKDFLNLFLKLEKYVIISTVSVVFVTLIVMNMSVRTTLKRYHYYLVNEILCSLLGDIVLYLIGPIVLYPEPCFMLSGLLASNKQYDVYILLLFIATLNARGSALMLQFFSRVTQSMSPRSKLYINNCNVKNQYIIIGFVVNVVFGAIITAAPFCFPTASKAARTELTLNLTSLLQSHYQKSPNIYCFDATSSMSKAFIPIICIFVSVPIVGHTMLCMIYYYITTSNFAVKTKKLQLMLLWSLIAQSIGIFVFLCGPCYIVLIAPYFATNVTFLIYSVPHLYNDLLRRADSPSRAYG</sequence>
<organism evidence="2 3">
    <name type="scientific">Bursaphelenchus okinawaensis</name>
    <dbReference type="NCBI Taxonomy" id="465554"/>
    <lineage>
        <taxon>Eukaryota</taxon>
        <taxon>Metazoa</taxon>
        <taxon>Ecdysozoa</taxon>
        <taxon>Nematoda</taxon>
        <taxon>Chromadorea</taxon>
        <taxon>Rhabditida</taxon>
        <taxon>Tylenchina</taxon>
        <taxon>Tylenchomorpha</taxon>
        <taxon>Aphelenchoidea</taxon>
        <taxon>Aphelenchoididae</taxon>
        <taxon>Bursaphelenchus</taxon>
    </lineage>
</organism>
<keyword evidence="3" id="KW-1185">Reference proteome</keyword>
<proteinExistence type="predicted"/>
<feature type="transmembrane region" description="Helical" evidence="1">
    <location>
        <begin position="243"/>
        <end position="261"/>
    </location>
</feature>
<feature type="transmembrane region" description="Helical" evidence="1">
    <location>
        <begin position="23"/>
        <end position="41"/>
    </location>
</feature>
<dbReference type="InterPro" id="IPR019422">
    <property type="entry name" value="7TM_GPCR_serpentine_rcpt_Srh"/>
</dbReference>
<keyword evidence="1" id="KW-0812">Transmembrane</keyword>
<dbReference type="AlphaFoldDB" id="A0A811KHA2"/>
<gene>
    <name evidence="2" type="ORF">BOKJ2_LOCUS5733</name>
</gene>
<dbReference type="Proteomes" id="UP000783686">
    <property type="component" value="Unassembled WGS sequence"/>
</dbReference>
<dbReference type="Proteomes" id="UP000614601">
    <property type="component" value="Unassembled WGS sequence"/>
</dbReference>
<feature type="transmembrane region" description="Helical" evidence="1">
    <location>
        <begin position="53"/>
        <end position="76"/>
    </location>
</feature>
<feature type="transmembrane region" description="Helical" evidence="1">
    <location>
        <begin position="96"/>
        <end position="121"/>
    </location>
</feature>
<evidence type="ECO:0000313" key="2">
    <source>
        <dbReference type="EMBL" id="CAD5214718.1"/>
    </source>
</evidence>